<evidence type="ECO:0000313" key="2">
    <source>
        <dbReference type="Proteomes" id="UP000663852"/>
    </source>
</evidence>
<organism evidence="1 2">
    <name type="scientific">Adineta ricciae</name>
    <name type="common">Rotifer</name>
    <dbReference type="NCBI Taxonomy" id="249248"/>
    <lineage>
        <taxon>Eukaryota</taxon>
        <taxon>Metazoa</taxon>
        <taxon>Spiralia</taxon>
        <taxon>Gnathifera</taxon>
        <taxon>Rotifera</taxon>
        <taxon>Eurotatoria</taxon>
        <taxon>Bdelloidea</taxon>
        <taxon>Adinetida</taxon>
        <taxon>Adinetidae</taxon>
        <taxon>Adineta</taxon>
    </lineage>
</organism>
<proteinExistence type="predicted"/>
<dbReference type="AlphaFoldDB" id="A0A814EUW7"/>
<dbReference type="Proteomes" id="UP000663852">
    <property type="component" value="Unassembled WGS sequence"/>
</dbReference>
<sequence>MIHPQAKEKSKELRSAIKSIPMTYKLLIIILVFLAVASKIQMFEELDYDFHPMLHSMEYIERDVRSFRCTTPKQRSEKRCRDHCQHKQHKTGRCIPKKGGTYCHCIQSVRPKSI</sequence>
<dbReference type="EMBL" id="CAJNOJ010000054">
    <property type="protein sequence ID" value="CAF0974243.1"/>
    <property type="molecule type" value="Genomic_DNA"/>
</dbReference>
<comment type="caution">
    <text evidence="1">The sequence shown here is derived from an EMBL/GenBank/DDBJ whole genome shotgun (WGS) entry which is preliminary data.</text>
</comment>
<name>A0A814EUW7_ADIRI</name>
<accession>A0A814EUW7</accession>
<gene>
    <name evidence="1" type="ORF">EDS130_LOCUS13526</name>
</gene>
<protein>
    <submittedName>
        <fullName evidence="1">Uncharacterized protein</fullName>
    </submittedName>
</protein>
<evidence type="ECO:0000313" key="1">
    <source>
        <dbReference type="EMBL" id="CAF0974243.1"/>
    </source>
</evidence>
<reference evidence="1" key="1">
    <citation type="submission" date="2021-02" db="EMBL/GenBank/DDBJ databases">
        <authorList>
            <person name="Nowell W R."/>
        </authorList>
    </citation>
    <scope>NUCLEOTIDE SEQUENCE</scope>
</reference>